<protein>
    <submittedName>
        <fullName evidence="2">Uncharacterized protein</fullName>
    </submittedName>
</protein>
<comment type="caution">
    <text evidence="2">The sequence shown here is derived from an EMBL/GenBank/DDBJ whole genome shotgun (WGS) entry which is preliminary data.</text>
</comment>
<dbReference type="EMBL" id="CAKMRJ010000001">
    <property type="protein sequence ID" value="CAH1415096.1"/>
    <property type="molecule type" value="Genomic_DNA"/>
</dbReference>
<gene>
    <name evidence="2" type="ORF">LVIROSA_LOCUS2966</name>
</gene>
<reference evidence="2 3" key="1">
    <citation type="submission" date="2022-01" db="EMBL/GenBank/DDBJ databases">
        <authorList>
            <person name="Xiong W."/>
            <person name="Schranz E."/>
        </authorList>
    </citation>
    <scope>NUCLEOTIDE SEQUENCE [LARGE SCALE GENOMIC DNA]</scope>
</reference>
<evidence type="ECO:0000313" key="3">
    <source>
        <dbReference type="Proteomes" id="UP001157418"/>
    </source>
</evidence>
<organism evidence="2 3">
    <name type="scientific">Lactuca virosa</name>
    <dbReference type="NCBI Taxonomy" id="75947"/>
    <lineage>
        <taxon>Eukaryota</taxon>
        <taxon>Viridiplantae</taxon>
        <taxon>Streptophyta</taxon>
        <taxon>Embryophyta</taxon>
        <taxon>Tracheophyta</taxon>
        <taxon>Spermatophyta</taxon>
        <taxon>Magnoliopsida</taxon>
        <taxon>eudicotyledons</taxon>
        <taxon>Gunneridae</taxon>
        <taxon>Pentapetalae</taxon>
        <taxon>asterids</taxon>
        <taxon>campanulids</taxon>
        <taxon>Asterales</taxon>
        <taxon>Asteraceae</taxon>
        <taxon>Cichorioideae</taxon>
        <taxon>Cichorieae</taxon>
        <taxon>Lactucinae</taxon>
        <taxon>Lactuca</taxon>
    </lineage>
</organism>
<evidence type="ECO:0000313" key="2">
    <source>
        <dbReference type="EMBL" id="CAH1415096.1"/>
    </source>
</evidence>
<keyword evidence="3" id="KW-1185">Reference proteome</keyword>
<feature type="region of interest" description="Disordered" evidence="1">
    <location>
        <begin position="62"/>
        <end position="82"/>
    </location>
</feature>
<proteinExistence type="predicted"/>
<dbReference type="Proteomes" id="UP001157418">
    <property type="component" value="Unassembled WGS sequence"/>
</dbReference>
<name>A0AAU9LP04_9ASTR</name>
<dbReference type="AlphaFoldDB" id="A0AAU9LP04"/>
<feature type="compositionally biased region" description="Basic and acidic residues" evidence="1">
    <location>
        <begin position="65"/>
        <end position="80"/>
    </location>
</feature>
<sequence>MPLVSILVADNKRLALIARNLNYRHETTSSPRVPMPSFSSLQSVSYLALQFEREHVRPVYSSEPLYHHHPDSPHHESTRKETKKNRALKLFLSFFFFFHRLEYS</sequence>
<accession>A0AAU9LP04</accession>
<evidence type="ECO:0000256" key="1">
    <source>
        <dbReference type="SAM" id="MobiDB-lite"/>
    </source>
</evidence>